<dbReference type="PANTHER" id="PTHR30069">
    <property type="entry name" value="TONB-DEPENDENT OUTER MEMBRANE RECEPTOR"/>
    <property type="match status" value="1"/>
</dbReference>
<dbReference type="EMBL" id="JAUSVL010000001">
    <property type="protein sequence ID" value="MDQ0287894.1"/>
    <property type="molecule type" value="Genomic_DNA"/>
</dbReference>
<feature type="domain" description="TonB-dependent receptor-like beta-barrel" evidence="13">
    <location>
        <begin position="266"/>
        <end position="552"/>
    </location>
</feature>
<evidence type="ECO:0000256" key="7">
    <source>
        <dbReference type="ARBA" id="ARBA00023136"/>
    </source>
</evidence>
<dbReference type="PANTHER" id="PTHR30069:SF29">
    <property type="entry name" value="HEMOGLOBIN AND HEMOGLOBIN-HAPTOGLOBIN-BINDING PROTEIN 1-RELATED"/>
    <property type="match status" value="1"/>
</dbReference>
<dbReference type="CDD" id="cd01347">
    <property type="entry name" value="ligand_gated_channel"/>
    <property type="match status" value="1"/>
</dbReference>
<dbReference type="RefSeq" id="WP_307259051.1">
    <property type="nucleotide sequence ID" value="NZ_JAUSVL010000001.1"/>
</dbReference>
<comment type="similarity">
    <text evidence="10 11">Belongs to the TonB-dependent receptor family.</text>
</comment>
<evidence type="ECO:0000256" key="12">
    <source>
        <dbReference type="SAM" id="SignalP"/>
    </source>
</evidence>
<dbReference type="InterPro" id="IPR039426">
    <property type="entry name" value="TonB-dep_rcpt-like"/>
</dbReference>
<keyword evidence="4 10" id="KW-0812">Transmembrane</keyword>
<evidence type="ECO:0000259" key="13">
    <source>
        <dbReference type="Pfam" id="PF00593"/>
    </source>
</evidence>
<dbReference type="InterPro" id="IPR012910">
    <property type="entry name" value="Plug_dom"/>
</dbReference>
<organism evidence="15 16">
    <name type="scientific">Oligosphaera ethanolica</name>
    <dbReference type="NCBI Taxonomy" id="760260"/>
    <lineage>
        <taxon>Bacteria</taxon>
        <taxon>Pseudomonadati</taxon>
        <taxon>Lentisphaerota</taxon>
        <taxon>Oligosphaeria</taxon>
        <taxon>Oligosphaerales</taxon>
        <taxon>Oligosphaeraceae</taxon>
        <taxon>Oligosphaera</taxon>
    </lineage>
</organism>
<keyword evidence="2 10" id="KW-0813">Transport</keyword>
<dbReference type="Gene3D" id="2.40.170.20">
    <property type="entry name" value="TonB-dependent receptor, beta-barrel domain"/>
    <property type="match status" value="1"/>
</dbReference>
<evidence type="ECO:0000256" key="2">
    <source>
        <dbReference type="ARBA" id="ARBA00022448"/>
    </source>
</evidence>
<evidence type="ECO:0000259" key="14">
    <source>
        <dbReference type="Pfam" id="PF07715"/>
    </source>
</evidence>
<keyword evidence="9 10" id="KW-0998">Cell outer membrane</keyword>
<evidence type="ECO:0000256" key="8">
    <source>
        <dbReference type="ARBA" id="ARBA00023170"/>
    </source>
</evidence>
<protein>
    <submittedName>
        <fullName evidence="15">Hemoglobin/transferrin/lactoferrin receptor protein</fullName>
    </submittedName>
</protein>
<keyword evidence="8 15" id="KW-0675">Receptor</keyword>
<evidence type="ECO:0000256" key="10">
    <source>
        <dbReference type="PROSITE-ProRule" id="PRU01360"/>
    </source>
</evidence>
<feature type="signal peptide" evidence="12">
    <location>
        <begin position="1"/>
        <end position="21"/>
    </location>
</feature>
<evidence type="ECO:0000256" key="6">
    <source>
        <dbReference type="ARBA" id="ARBA00023077"/>
    </source>
</evidence>
<dbReference type="Pfam" id="PF07715">
    <property type="entry name" value="Plug"/>
    <property type="match status" value="1"/>
</dbReference>
<dbReference type="Proteomes" id="UP001238163">
    <property type="component" value="Unassembled WGS sequence"/>
</dbReference>
<evidence type="ECO:0000256" key="11">
    <source>
        <dbReference type="RuleBase" id="RU003357"/>
    </source>
</evidence>
<comment type="caution">
    <text evidence="15">The sequence shown here is derived from an EMBL/GenBank/DDBJ whole genome shotgun (WGS) entry which is preliminary data.</text>
</comment>
<dbReference type="GO" id="GO:0044718">
    <property type="term" value="P:siderophore transmembrane transport"/>
    <property type="evidence" value="ECO:0007669"/>
    <property type="project" value="TreeGrafter"/>
</dbReference>
<dbReference type="AlphaFoldDB" id="A0AAE3VCD2"/>
<reference evidence="15" key="1">
    <citation type="submission" date="2023-07" db="EMBL/GenBank/DDBJ databases">
        <title>Genomic Encyclopedia of Type Strains, Phase IV (KMG-IV): sequencing the most valuable type-strain genomes for metagenomic binning, comparative biology and taxonomic classification.</title>
        <authorList>
            <person name="Goeker M."/>
        </authorList>
    </citation>
    <scope>NUCLEOTIDE SEQUENCE</scope>
    <source>
        <strain evidence="15">DSM 24202</strain>
    </source>
</reference>
<dbReference type="Gene3D" id="2.170.130.10">
    <property type="entry name" value="TonB-dependent receptor, plug domain"/>
    <property type="match status" value="1"/>
</dbReference>
<feature type="non-terminal residue" evidence="15">
    <location>
        <position position="583"/>
    </location>
</feature>
<keyword evidence="3 10" id="KW-1134">Transmembrane beta strand</keyword>
<dbReference type="SUPFAM" id="SSF56935">
    <property type="entry name" value="Porins"/>
    <property type="match status" value="1"/>
</dbReference>
<evidence type="ECO:0000256" key="3">
    <source>
        <dbReference type="ARBA" id="ARBA00022452"/>
    </source>
</evidence>
<accession>A0AAE3VCD2</accession>
<keyword evidence="6 11" id="KW-0798">TonB box</keyword>
<evidence type="ECO:0000256" key="5">
    <source>
        <dbReference type="ARBA" id="ARBA00022729"/>
    </source>
</evidence>
<comment type="subcellular location">
    <subcellularLocation>
        <location evidence="1 10">Cell outer membrane</location>
        <topology evidence="1 10">Multi-pass membrane protein</topology>
    </subcellularLocation>
</comment>
<evidence type="ECO:0000256" key="9">
    <source>
        <dbReference type="ARBA" id="ARBA00023237"/>
    </source>
</evidence>
<evidence type="ECO:0000256" key="1">
    <source>
        <dbReference type="ARBA" id="ARBA00004571"/>
    </source>
</evidence>
<dbReference type="PROSITE" id="PS52016">
    <property type="entry name" value="TONB_DEPENDENT_REC_3"/>
    <property type="match status" value="1"/>
</dbReference>
<dbReference type="InterPro" id="IPR037066">
    <property type="entry name" value="Plug_dom_sf"/>
</dbReference>
<gene>
    <name evidence="15" type="ORF">J3R75_000001</name>
</gene>
<keyword evidence="7 10" id="KW-0472">Membrane</keyword>
<evidence type="ECO:0000256" key="4">
    <source>
        <dbReference type="ARBA" id="ARBA00022692"/>
    </source>
</evidence>
<sequence>MRRLSRLMLLAWLCAPWVACAEADATGDPLPELRVTSTRSDELLLEAPLAITVISRAELEASPKRTVADVLRDVPGLTVETLSTPGMPRITIRGESANRVLILQDGQRLSEQKSMNGPPVLFTCAGVERIEVIRGPASVLYGSEAVGGVVNIITRRKVEVPLTGTVELSADSATRGWGTAVTLDGFSEGWEYGLSGLRLEHDDRRTPEGTVKPTSYDMDDIATYVGWRNETLSIRARYERFTSSVSSAPPPTLPAGLTSFYAHIPDWNREKLSIHAELHELSEHLTRLSMDLYAQESVKNFDQRIGASAPAGPFTMKVLVDSTVWNRLRTYGGSIQTDWTLPGGHYLIGGFDFMVDQLDDKDRATSTISGLPVPRPPTHSLNEDDALQTQLALFLRDEWAMNSDWTMDFGMRHTWVYSRLDETTRAYPEETQRDDASVFSATLLNRSFENLTLRLGFGQGYRFPSLLELYTGTRHSDNGSDVLPNADLDAERTNSFELGGRYENGRLSVDSALFFSDARDYITMPRVNPTTYQYANVDESQAFGWEWQIAYVINPDDALRLTPYAQGLFLRRSYENKQLRTYE</sequence>
<feature type="domain" description="TonB-dependent receptor plug" evidence="14">
    <location>
        <begin position="46"/>
        <end position="149"/>
    </location>
</feature>
<keyword evidence="5 12" id="KW-0732">Signal</keyword>
<evidence type="ECO:0000313" key="15">
    <source>
        <dbReference type="EMBL" id="MDQ0287894.1"/>
    </source>
</evidence>
<dbReference type="GO" id="GO:0015344">
    <property type="term" value="F:siderophore uptake transmembrane transporter activity"/>
    <property type="evidence" value="ECO:0007669"/>
    <property type="project" value="TreeGrafter"/>
</dbReference>
<evidence type="ECO:0000313" key="16">
    <source>
        <dbReference type="Proteomes" id="UP001238163"/>
    </source>
</evidence>
<dbReference type="Pfam" id="PF00593">
    <property type="entry name" value="TonB_dep_Rec_b-barrel"/>
    <property type="match status" value="1"/>
</dbReference>
<proteinExistence type="inferred from homology"/>
<name>A0AAE3VCD2_9BACT</name>
<dbReference type="InterPro" id="IPR036942">
    <property type="entry name" value="Beta-barrel_TonB_sf"/>
</dbReference>
<dbReference type="GO" id="GO:0009279">
    <property type="term" value="C:cell outer membrane"/>
    <property type="evidence" value="ECO:0007669"/>
    <property type="project" value="UniProtKB-SubCell"/>
</dbReference>
<keyword evidence="16" id="KW-1185">Reference proteome</keyword>
<feature type="chain" id="PRO_5042241116" evidence="12">
    <location>
        <begin position="22"/>
        <end position="583"/>
    </location>
</feature>
<dbReference type="InterPro" id="IPR000531">
    <property type="entry name" value="Beta-barrel_TonB"/>
</dbReference>